<comment type="subcellular location">
    <subcellularLocation>
        <location evidence="2">Cell membrane</location>
        <topology evidence="2">Multi-pass membrane protein</topology>
    </subcellularLocation>
</comment>
<comment type="function">
    <text evidence="1">Part of a potassium transport system.</text>
</comment>
<dbReference type="Proteomes" id="UP000184203">
    <property type="component" value="Unassembled WGS sequence"/>
</dbReference>
<keyword evidence="5" id="KW-1003">Cell membrane</keyword>
<accession>E7QVE3</accession>
<evidence type="ECO:0000256" key="2">
    <source>
        <dbReference type="ARBA" id="ARBA00004651"/>
    </source>
</evidence>
<keyword evidence="4" id="KW-0050">Antiport</keyword>
<keyword evidence="3" id="KW-0813">Transport</keyword>
<dbReference type="GO" id="GO:1902600">
    <property type="term" value="P:proton transmembrane transport"/>
    <property type="evidence" value="ECO:0007669"/>
    <property type="project" value="InterPro"/>
</dbReference>
<feature type="transmembrane region" description="Helical" evidence="13">
    <location>
        <begin position="279"/>
        <end position="296"/>
    </location>
</feature>
<dbReference type="InterPro" id="IPR006037">
    <property type="entry name" value="RCK_C"/>
</dbReference>
<evidence type="ECO:0000313" key="19">
    <source>
        <dbReference type="Proteomes" id="UP000184203"/>
    </source>
</evidence>
<dbReference type="RefSeq" id="WP_007980774.1">
    <property type="nucleotide sequence ID" value="NZ_AEMG01000014.1"/>
</dbReference>
<dbReference type="Gene3D" id="3.40.50.720">
    <property type="entry name" value="NAD(P)-binding Rossmann-like Domain"/>
    <property type="match status" value="1"/>
</dbReference>
<evidence type="ECO:0000313" key="16">
    <source>
        <dbReference type="EMBL" id="EFW91465.1"/>
    </source>
</evidence>
<dbReference type="InterPro" id="IPR036291">
    <property type="entry name" value="NAD(P)-bd_dom_sf"/>
</dbReference>
<dbReference type="PANTHER" id="PTHR32507:SF0">
    <property type="entry name" value="NA(+)_H(+) ANTIPORTER 2-RELATED"/>
    <property type="match status" value="1"/>
</dbReference>
<dbReference type="GO" id="GO:0015297">
    <property type="term" value="F:antiporter activity"/>
    <property type="evidence" value="ECO:0007669"/>
    <property type="project" value="UniProtKB-KW"/>
</dbReference>
<dbReference type="InterPro" id="IPR003148">
    <property type="entry name" value="RCK_N"/>
</dbReference>
<evidence type="ECO:0000256" key="9">
    <source>
        <dbReference type="ARBA" id="ARBA00022989"/>
    </source>
</evidence>
<dbReference type="STRING" id="797209.GCA_000376445_04000"/>
<dbReference type="Pfam" id="PF02254">
    <property type="entry name" value="TrkA_N"/>
    <property type="match status" value="1"/>
</dbReference>
<dbReference type="SUPFAM" id="SSF51735">
    <property type="entry name" value="NAD(P)-binding Rossmann-fold domains"/>
    <property type="match status" value="1"/>
</dbReference>
<name>E7QVE3_HALPU</name>
<feature type="domain" description="RCK N-terminal" evidence="14">
    <location>
        <begin position="401"/>
        <end position="520"/>
    </location>
</feature>
<dbReference type="PANTHER" id="PTHR32507">
    <property type="entry name" value="NA(+)/H(+) ANTIPORTER 1"/>
    <property type="match status" value="1"/>
</dbReference>
<keyword evidence="11" id="KW-0406">Ion transport</keyword>
<evidence type="ECO:0000256" key="13">
    <source>
        <dbReference type="SAM" id="Phobius"/>
    </source>
</evidence>
<dbReference type="InterPro" id="IPR006036">
    <property type="entry name" value="K_uptake_TrkA"/>
</dbReference>
<feature type="transmembrane region" description="Helical" evidence="13">
    <location>
        <begin position="160"/>
        <end position="182"/>
    </location>
</feature>
<evidence type="ECO:0000313" key="17">
    <source>
        <dbReference type="EMBL" id="SHL31876.1"/>
    </source>
</evidence>
<feature type="transmembrane region" description="Helical" evidence="13">
    <location>
        <begin position="250"/>
        <end position="267"/>
    </location>
</feature>
<dbReference type="InterPro" id="IPR006153">
    <property type="entry name" value="Cation/H_exchanger_TM"/>
</dbReference>
<gene>
    <name evidence="17" type="ORF">SAMN05444342_3507</name>
    <name evidence="16" type="ORF">ZOD2009_13896</name>
</gene>
<evidence type="ECO:0000256" key="10">
    <source>
        <dbReference type="ARBA" id="ARBA00023027"/>
    </source>
</evidence>
<feature type="transmembrane region" description="Helical" evidence="13">
    <location>
        <begin position="53"/>
        <end position="77"/>
    </location>
</feature>
<dbReference type="SUPFAM" id="SSF116726">
    <property type="entry name" value="TrkA C-terminal domain-like"/>
    <property type="match status" value="1"/>
</dbReference>
<feature type="transmembrane region" description="Helical" evidence="13">
    <location>
        <begin position="194"/>
        <end position="216"/>
    </location>
</feature>
<sequence>MASELLLVAALVIGLGVASKLIGDRYSIPSVVFLLGAGILFGPEGFGLIDPRLFGGSLSTLVSLSVAIIVFEGAFNLDVDTLRQAPASTLRLVTIGSAITLMGLGVAIHTFLGLQWSLSLVISALLVATGPTVITPILDQVDVRENVRAILEIEGIVNDVVAAVLAAVLFEVLALGHGFPLVGGSVQRSVLTEFLSRIGLGVIVGTAIAALSAYVLRYLSESPQHSRITALATALLSFAIADSLASEAGIVSVAVAGILLGNANIPYHEAVSEFKDDITVVVLGVVYVLLAALLTIEDLFALGIGGLAVILVTAYVVRPLGVWLATRRASFTPNERLFISFVGPRGIVPASVATLFSLELAAEGVPNANSVVSVVFLVILVTVVVQAGSARFLAERLDIIPMKILIIGGGRTGRTLADRLEQRGENPVIVERDDATVAELRRNGYSVVHGNGTKAAILKEAGIGNATKVAATTGSDDQNILTCQTARTRFGVDDLVAQVNDPENREAFEDLGVRTVSPILATAYTMDNMMIRPGMFPWLSEFADDRDVSDVTVSNQAAIGTTIAELDLPEGCIVGLIKKNGERLVPMPDTTLERGDVVTLLGRVDAIDEARSNLTEVI</sequence>
<dbReference type="GO" id="GO:0015079">
    <property type="term" value="F:potassium ion transmembrane transporter activity"/>
    <property type="evidence" value="ECO:0007669"/>
    <property type="project" value="InterPro"/>
</dbReference>
<feature type="transmembrane region" description="Helical" evidence="13">
    <location>
        <begin position="89"/>
        <end position="112"/>
    </location>
</feature>
<dbReference type="Pfam" id="PF02080">
    <property type="entry name" value="TrkA_C"/>
    <property type="match status" value="1"/>
</dbReference>
<keyword evidence="8" id="KW-0630">Potassium</keyword>
<evidence type="ECO:0000259" key="15">
    <source>
        <dbReference type="PROSITE" id="PS51202"/>
    </source>
</evidence>
<reference evidence="19" key="2">
    <citation type="submission" date="2016-11" db="EMBL/GenBank/DDBJ databases">
        <authorList>
            <person name="Varghese N."/>
            <person name="Submissions S."/>
        </authorList>
    </citation>
    <scope>NUCLEOTIDE SEQUENCE [LARGE SCALE GENOMIC DNA]</scope>
    <source>
        <strain evidence="19">DX253</strain>
    </source>
</reference>
<feature type="transmembrane region" description="Helical" evidence="13">
    <location>
        <begin position="302"/>
        <end position="325"/>
    </location>
</feature>
<dbReference type="EMBL" id="AEMG01000014">
    <property type="protein sequence ID" value="EFW91465.1"/>
    <property type="molecule type" value="Genomic_DNA"/>
</dbReference>
<dbReference type="Pfam" id="PF00999">
    <property type="entry name" value="Na_H_Exchanger"/>
    <property type="match status" value="1"/>
</dbReference>
<feature type="domain" description="RCK C-terminal" evidence="15">
    <location>
        <begin position="536"/>
        <end position="616"/>
    </location>
</feature>
<feature type="transmembrane region" description="Helical" evidence="13">
    <location>
        <begin position="337"/>
        <end position="358"/>
    </location>
</feature>
<reference evidence="17" key="3">
    <citation type="submission" date="2016-11" db="EMBL/GenBank/DDBJ databases">
        <authorList>
            <person name="Jaros S."/>
            <person name="Januszkiewicz K."/>
            <person name="Wedrychowicz H."/>
        </authorList>
    </citation>
    <scope>NUCLEOTIDE SEQUENCE [LARGE SCALE GENOMIC DNA]</scope>
    <source>
        <strain evidence="17">DX253</strain>
    </source>
</reference>
<evidence type="ECO:0000256" key="6">
    <source>
        <dbReference type="ARBA" id="ARBA00022538"/>
    </source>
</evidence>
<evidence type="ECO:0000256" key="5">
    <source>
        <dbReference type="ARBA" id="ARBA00022475"/>
    </source>
</evidence>
<dbReference type="Proteomes" id="UP000003751">
    <property type="component" value="Unassembled WGS sequence"/>
</dbReference>
<evidence type="ECO:0000256" key="3">
    <source>
        <dbReference type="ARBA" id="ARBA00022448"/>
    </source>
</evidence>
<evidence type="ECO:0000313" key="18">
    <source>
        <dbReference type="Proteomes" id="UP000003751"/>
    </source>
</evidence>
<dbReference type="PATRIC" id="fig|797209.4.peg.2736"/>
<feature type="transmembrane region" description="Helical" evidence="13">
    <location>
        <begin position="370"/>
        <end position="394"/>
    </location>
</feature>
<organism evidence="16 18">
    <name type="scientific">Haladaptatus paucihalophilus DX253</name>
    <dbReference type="NCBI Taxonomy" id="797209"/>
    <lineage>
        <taxon>Archaea</taxon>
        <taxon>Methanobacteriati</taxon>
        <taxon>Methanobacteriota</taxon>
        <taxon>Stenosarchaea group</taxon>
        <taxon>Halobacteria</taxon>
        <taxon>Halobacteriales</taxon>
        <taxon>Haladaptataceae</taxon>
        <taxon>Haladaptatus</taxon>
    </lineage>
</organism>
<dbReference type="EMBL" id="FRAN01000006">
    <property type="protein sequence ID" value="SHL31876.1"/>
    <property type="molecule type" value="Genomic_DNA"/>
</dbReference>
<keyword evidence="19" id="KW-1185">Reference proteome</keyword>
<dbReference type="PROSITE" id="PS51202">
    <property type="entry name" value="RCK_C"/>
    <property type="match status" value="1"/>
</dbReference>
<dbReference type="PROSITE" id="PS51201">
    <property type="entry name" value="RCK_N"/>
    <property type="match status" value="1"/>
</dbReference>
<evidence type="ECO:0000256" key="11">
    <source>
        <dbReference type="ARBA" id="ARBA00023065"/>
    </source>
</evidence>
<dbReference type="InterPro" id="IPR036721">
    <property type="entry name" value="RCK_C_sf"/>
</dbReference>
<reference evidence="16 18" key="1">
    <citation type="journal article" date="2014" name="ISME J.">
        <title>Trehalose/2-sulfotrehalose biosynthesis and glycine-betaine uptake are widely spread mechanisms for osmoadaptation in the Halobacteriales.</title>
        <authorList>
            <person name="Youssef N.H."/>
            <person name="Savage-Ashlock K.N."/>
            <person name="McCully A.L."/>
            <person name="Luedtke B."/>
            <person name="Shaw E.I."/>
            <person name="Hoff W.D."/>
            <person name="Elshahed M.S."/>
        </authorList>
    </citation>
    <scope>NUCLEOTIDE SEQUENCE [LARGE SCALE GENOMIC DNA]</scope>
    <source>
        <strain evidence="16 18">DX253</strain>
    </source>
</reference>
<keyword evidence="9 13" id="KW-1133">Transmembrane helix</keyword>
<keyword evidence="7 13" id="KW-0812">Transmembrane</keyword>
<proteinExistence type="predicted"/>
<dbReference type="GO" id="GO:0005886">
    <property type="term" value="C:plasma membrane"/>
    <property type="evidence" value="ECO:0007669"/>
    <property type="project" value="UniProtKB-SubCell"/>
</dbReference>
<dbReference type="AlphaFoldDB" id="E7QVE3"/>
<keyword evidence="12 13" id="KW-0472">Membrane</keyword>
<dbReference type="eggNOG" id="arCOG01961">
    <property type="taxonomic scope" value="Archaea"/>
</dbReference>
<evidence type="ECO:0000256" key="1">
    <source>
        <dbReference type="ARBA" id="ARBA00003660"/>
    </source>
</evidence>
<dbReference type="PRINTS" id="PR00335">
    <property type="entry name" value="KUPTAKETRKA"/>
</dbReference>
<evidence type="ECO:0000259" key="14">
    <source>
        <dbReference type="PROSITE" id="PS51201"/>
    </source>
</evidence>
<evidence type="ECO:0000256" key="4">
    <source>
        <dbReference type="ARBA" id="ARBA00022449"/>
    </source>
</evidence>
<evidence type="ECO:0000256" key="8">
    <source>
        <dbReference type="ARBA" id="ARBA00022958"/>
    </source>
</evidence>
<dbReference type="OrthoDB" id="11709at2157"/>
<evidence type="ECO:0000256" key="7">
    <source>
        <dbReference type="ARBA" id="ARBA00022692"/>
    </source>
</evidence>
<dbReference type="Gene3D" id="1.20.1530.20">
    <property type="match status" value="1"/>
</dbReference>
<evidence type="ECO:0000256" key="12">
    <source>
        <dbReference type="ARBA" id="ARBA00023136"/>
    </source>
</evidence>
<dbReference type="InterPro" id="IPR038770">
    <property type="entry name" value="Na+/solute_symporter_sf"/>
</dbReference>
<feature type="transmembrane region" description="Helical" evidence="13">
    <location>
        <begin position="118"/>
        <end position="139"/>
    </location>
</feature>
<keyword evidence="10" id="KW-0520">NAD</keyword>
<protein>
    <submittedName>
        <fullName evidence="16">Potassium transport protein kefC</fullName>
    </submittedName>
    <submittedName>
        <fullName evidence="17">Sodium/proton antiporter, CPA1 family</fullName>
    </submittedName>
</protein>
<keyword evidence="6" id="KW-0633">Potassium transport</keyword>
<dbReference type="Gene3D" id="3.30.70.1450">
    <property type="entry name" value="Regulator of K+ conductance, C-terminal domain"/>
    <property type="match status" value="1"/>
</dbReference>